<dbReference type="InterPro" id="IPR012962">
    <property type="entry name" value="Pept_M54_archaemetzincn"/>
</dbReference>
<dbReference type="Proteomes" id="UP000582837">
    <property type="component" value="Unassembled WGS sequence"/>
</dbReference>
<name>A0A841GPT7_9BACT</name>
<keyword evidence="5" id="KW-0862">Zinc</keyword>
<dbReference type="EMBL" id="JACHIA010000001">
    <property type="protein sequence ID" value="MBB6069000.1"/>
    <property type="molecule type" value="Genomic_DNA"/>
</dbReference>
<evidence type="ECO:0000256" key="2">
    <source>
        <dbReference type="ARBA" id="ARBA00022670"/>
    </source>
</evidence>
<organism evidence="7 8">
    <name type="scientific">Longimicrobium terrae</name>
    <dbReference type="NCBI Taxonomy" id="1639882"/>
    <lineage>
        <taxon>Bacteria</taxon>
        <taxon>Pseudomonadati</taxon>
        <taxon>Gemmatimonadota</taxon>
        <taxon>Longimicrobiia</taxon>
        <taxon>Longimicrobiales</taxon>
        <taxon>Longimicrobiaceae</taxon>
        <taxon>Longimicrobium</taxon>
    </lineage>
</organism>
<keyword evidence="6" id="KW-0482">Metalloprotease</keyword>
<evidence type="ECO:0000256" key="1">
    <source>
        <dbReference type="ARBA" id="ARBA00001947"/>
    </source>
</evidence>
<evidence type="ECO:0000313" key="8">
    <source>
        <dbReference type="Proteomes" id="UP000582837"/>
    </source>
</evidence>
<evidence type="ECO:0000256" key="4">
    <source>
        <dbReference type="ARBA" id="ARBA00022801"/>
    </source>
</evidence>
<evidence type="ECO:0000256" key="3">
    <source>
        <dbReference type="ARBA" id="ARBA00022723"/>
    </source>
</evidence>
<dbReference type="Pfam" id="PF07998">
    <property type="entry name" value="Peptidase_M54"/>
    <property type="match status" value="1"/>
</dbReference>
<dbReference type="InterPro" id="IPR024079">
    <property type="entry name" value="MetalloPept_cat_dom_sf"/>
</dbReference>
<dbReference type="PANTHER" id="PTHR15910:SF1">
    <property type="entry name" value="ARCHAEMETZINCIN-2"/>
    <property type="match status" value="1"/>
</dbReference>
<dbReference type="GO" id="GO:0006508">
    <property type="term" value="P:proteolysis"/>
    <property type="evidence" value="ECO:0007669"/>
    <property type="project" value="UniProtKB-KW"/>
</dbReference>
<evidence type="ECO:0000256" key="6">
    <source>
        <dbReference type="ARBA" id="ARBA00023049"/>
    </source>
</evidence>
<gene>
    <name evidence="7" type="ORF">HNQ61_000611</name>
</gene>
<evidence type="ECO:0000256" key="5">
    <source>
        <dbReference type="ARBA" id="ARBA00022833"/>
    </source>
</evidence>
<keyword evidence="4 7" id="KW-0378">Hydrolase</keyword>
<dbReference type="RefSeq" id="WP_221239639.1">
    <property type="nucleotide sequence ID" value="NZ_JACHIA010000001.1"/>
</dbReference>
<keyword evidence="2" id="KW-0645">Protease</keyword>
<dbReference type="PANTHER" id="PTHR15910">
    <property type="entry name" value="ARCHAEMETZINCIN"/>
    <property type="match status" value="1"/>
</dbReference>
<sequence length="187" mass="19879">MARTRNPPPVHLIPAGAVDVELLHTLGADLEARAGLQWCIGDPLPLLLDWQQDGGMYASSALLDALIASGGARGRSRRRQWRLAIADAALCAPEVGLVFGEAEVGGCCAAIGLEPLRQGSGADPDVLRGRLLTEALHELAHVAGADHCGRPSCVMYASFDIADTDRKEAGFCDDCRAVLKWRGLRES</sequence>
<evidence type="ECO:0000313" key="7">
    <source>
        <dbReference type="EMBL" id="MBB6069000.1"/>
    </source>
</evidence>
<dbReference type="GO" id="GO:0046872">
    <property type="term" value="F:metal ion binding"/>
    <property type="evidence" value="ECO:0007669"/>
    <property type="project" value="UniProtKB-KW"/>
</dbReference>
<accession>A0A841GPT7</accession>
<proteinExistence type="predicted"/>
<protein>
    <submittedName>
        <fullName evidence="7">Archaemetzincin</fullName>
        <ecNumber evidence="7">3.4.-.-</ecNumber>
    </submittedName>
</protein>
<dbReference type="EC" id="3.4.-.-" evidence="7"/>
<reference evidence="7 8" key="1">
    <citation type="submission" date="2020-08" db="EMBL/GenBank/DDBJ databases">
        <title>Genomic Encyclopedia of Type Strains, Phase IV (KMG-IV): sequencing the most valuable type-strain genomes for metagenomic binning, comparative biology and taxonomic classification.</title>
        <authorList>
            <person name="Goeker M."/>
        </authorList>
    </citation>
    <scope>NUCLEOTIDE SEQUENCE [LARGE SCALE GENOMIC DNA]</scope>
    <source>
        <strain evidence="7 8">DSM 29007</strain>
    </source>
</reference>
<dbReference type="AlphaFoldDB" id="A0A841GPT7"/>
<keyword evidence="3" id="KW-0479">Metal-binding</keyword>
<dbReference type="GO" id="GO:0008237">
    <property type="term" value="F:metallopeptidase activity"/>
    <property type="evidence" value="ECO:0007669"/>
    <property type="project" value="UniProtKB-KW"/>
</dbReference>
<dbReference type="Gene3D" id="3.40.390.10">
    <property type="entry name" value="Collagenase (Catalytic Domain)"/>
    <property type="match status" value="1"/>
</dbReference>
<dbReference type="SUPFAM" id="SSF55486">
    <property type="entry name" value="Metalloproteases ('zincins'), catalytic domain"/>
    <property type="match status" value="1"/>
</dbReference>
<comment type="cofactor">
    <cofactor evidence="1">
        <name>Zn(2+)</name>
        <dbReference type="ChEBI" id="CHEBI:29105"/>
    </cofactor>
</comment>
<comment type="caution">
    <text evidence="7">The sequence shown here is derived from an EMBL/GenBank/DDBJ whole genome shotgun (WGS) entry which is preliminary data.</text>
</comment>
<keyword evidence="8" id="KW-1185">Reference proteome</keyword>